<sequence length="568" mass="58811">MITTGMRTSTNARSEKPAGSVALVVIFAVLSLVLGAPTTAASPSGEPITTQHDVGTLDNSNPIDWTAIEWFVNHQGHGFPLRIGQHDDGDQDGFGERHIRDGHVQVPPAWDIQEAVEDGTDCWYLTWKDRWNCYNDESSLFVVYSTKIDDRSGDNQPFGVITAFYKLPPGNCGAAASDIRVQQCDDDPLATSIDYRGPDHAVNGEPVEVSARLGDNLGIPMTGQPLTFGLGSGANRQTCDGMTSEAGVASCTIDQVDQPVGANVPLTIDYAGNSGLQPSTTTVDLALQTPTTTAYTGPEFIANGEPVTLAAALTDYRDSPVVGRAVELTLGNGDSAQSCIGTTDTAGEAACTIEVVDQPLREAATVPATAAFSGDSSYLSSEDAVTVKLEYYTGRSYGLEASIDLVLVPVDLPPQPDTGQVRTAESMSTDAPCTATVTAVVATTESVCAEVTTTLTPGTITSSSSVERASIGLPGVPVIEIAGLTTTATATCEALDASTSLTLTVGGVATPVEPGAIIDLAGGARLTVGEQVREDGGITVTGVRLTVPGTDTEILLGHSAAAVHHCAP</sequence>
<dbReference type="Gene3D" id="2.60.40.10">
    <property type="entry name" value="Immunoglobulins"/>
    <property type="match status" value="1"/>
</dbReference>
<reference evidence="1 2" key="1">
    <citation type="submission" date="2020-10" db="EMBL/GenBank/DDBJ databases">
        <title>Myceligenerans pegani sp. nov., an endophytic actinomycete isolated from Peganum harmala L. in Xinjiang, China.</title>
        <authorList>
            <person name="Xin L."/>
        </authorList>
    </citation>
    <scope>NUCLEOTIDE SEQUENCE [LARGE SCALE GENOMIC DNA]</scope>
    <source>
        <strain evidence="1 2">TRM65318</strain>
    </source>
</reference>
<keyword evidence="2" id="KW-1185">Reference proteome</keyword>
<evidence type="ECO:0008006" key="3">
    <source>
        <dbReference type="Google" id="ProtNLM"/>
    </source>
</evidence>
<dbReference type="InterPro" id="IPR013783">
    <property type="entry name" value="Ig-like_fold"/>
</dbReference>
<gene>
    <name evidence="1" type="ORF">IHE71_07045</name>
</gene>
<dbReference type="RefSeq" id="WP_192862034.1">
    <property type="nucleotide sequence ID" value="NZ_JADAQT010000065.1"/>
</dbReference>
<evidence type="ECO:0000313" key="2">
    <source>
        <dbReference type="Proteomes" id="UP000625527"/>
    </source>
</evidence>
<evidence type="ECO:0000313" key="1">
    <source>
        <dbReference type="EMBL" id="MBE1875460.1"/>
    </source>
</evidence>
<organism evidence="1 2">
    <name type="scientific">Myceligenerans pegani</name>
    <dbReference type="NCBI Taxonomy" id="2776917"/>
    <lineage>
        <taxon>Bacteria</taxon>
        <taxon>Bacillati</taxon>
        <taxon>Actinomycetota</taxon>
        <taxon>Actinomycetes</taxon>
        <taxon>Micrococcales</taxon>
        <taxon>Promicromonosporaceae</taxon>
        <taxon>Myceligenerans</taxon>
    </lineage>
</organism>
<proteinExistence type="predicted"/>
<name>A0ABR9MVP8_9MICO</name>
<comment type="caution">
    <text evidence="1">The sequence shown here is derived from an EMBL/GenBank/DDBJ whole genome shotgun (WGS) entry which is preliminary data.</text>
</comment>
<dbReference type="EMBL" id="JADAQT010000065">
    <property type="protein sequence ID" value="MBE1875460.1"/>
    <property type="molecule type" value="Genomic_DNA"/>
</dbReference>
<accession>A0ABR9MVP8</accession>
<dbReference type="Proteomes" id="UP000625527">
    <property type="component" value="Unassembled WGS sequence"/>
</dbReference>
<protein>
    <recommendedName>
        <fullName evidence="3">Big-1 domain-containing protein</fullName>
    </recommendedName>
</protein>